<dbReference type="InterPro" id="IPR038726">
    <property type="entry name" value="PDDEXK_AddAB-type"/>
</dbReference>
<feature type="non-terminal residue" evidence="2">
    <location>
        <position position="206"/>
    </location>
</feature>
<sequence length="206" mass="24182">MVKVEKFDFTPILGWSITRYDMFITCKRQYYYQYYAKYDPEFKRAKIDTLKKLTSIPLEIGNIVHDTISAVLKRLLKSRSRIDPQRFDAFVEEMAETYCRSKTFFEVYYKEMASVGPADILSGINECLKAFLGSSRFEWIKDQAIAGKHDWLIEPPGYGEARINGLKVYCKVDFLFVIDGKIIILDWKTGKRNKEKHKKQLFGYCT</sequence>
<gene>
    <name evidence="2" type="ORF">LCGC14_2088250</name>
</gene>
<dbReference type="InterPro" id="IPR011604">
    <property type="entry name" value="PDDEXK-like_dom_sf"/>
</dbReference>
<name>A0A0F9EDE5_9ZZZZ</name>
<dbReference type="Gene3D" id="3.90.320.10">
    <property type="match status" value="1"/>
</dbReference>
<evidence type="ECO:0000259" key="1">
    <source>
        <dbReference type="Pfam" id="PF12705"/>
    </source>
</evidence>
<proteinExistence type="predicted"/>
<organism evidence="2">
    <name type="scientific">marine sediment metagenome</name>
    <dbReference type="NCBI Taxonomy" id="412755"/>
    <lineage>
        <taxon>unclassified sequences</taxon>
        <taxon>metagenomes</taxon>
        <taxon>ecological metagenomes</taxon>
    </lineage>
</organism>
<accession>A0A0F9EDE5</accession>
<reference evidence="2" key="1">
    <citation type="journal article" date="2015" name="Nature">
        <title>Complex archaea that bridge the gap between prokaryotes and eukaryotes.</title>
        <authorList>
            <person name="Spang A."/>
            <person name="Saw J.H."/>
            <person name="Jorgensen S.L."/>
            <person name="Zaremba-Niedzwiedzka K."/>
            <person name="Martijn J."/>
            <person name="Lind A.E."/>
            <person name="van Eijk R."/>
            <person name="Schleper C."/>
            <person name="Guy L."/>
            <person name="Ettema T.J."/>
        </authorList>
    </citation>
    <scope>NUCLEOTIDE SEQUENCE</scope>
</reference>
<evidence type="ECO:0000313" key="2">
    <source>
        <dbReference type="EMBL" id="KKL72103.1"/>
    </source>
</evidence>
<feature type="domain" description="PD-(D/E)XK endonuclease-like" evidence="1">
    <location>
        <begin position="15"/>
        <end position="204"/>
    </location>
</feature>
<dbReference type="EMBL" id="LAZR01025376">
    <property type="protein sequence ID" value="KKL72103.1"/>
    <property type="molecule type" value="Genomic_DNA"/>
</dbReference>
<dbReference type="AlphaFoldDB" id="A0A0F9EDE5"/>
<dbReference type="Pfam" id="PF12705">
    <property type="entry name" value="PDDEXK_1"/>
    <property type="match status" value="1"/>
</dbReference>
<protein>
    <recommendedName>
        <fullName evidence="1">PD-(D/E)XK endonuclease-like domain-containing protein</fullName>
    </recommendedName>
</protein>
<comment type="caution">
    <text evidence="2">The sequence shown here is derived from an EMBL/GenBank/DDBJ whole genome shotgun (WGS) entry which is preliminary data.</text>
</comment>